<dbReference type="PANTHER" id="PTHR12916">
    <property type="entry name" value="CYTOCHROME C OXIDASE POLYPEPTIDE VIC-2"/>
    <property type="match status" value="1"/>
</dbReference>
<dbReference type="InterPro" id="IPR001881">
    <property type="entry name" value="EGF-like_Ca-bd_dom"/>
</dbReference>
<keyword evidence="2" id="KW-0732">Signal</keyword>
<evidence type="ECO:0000256" key="4">
    <source>
        <dbReference type="ARBA" id="ARBA00023157"/>
    </source>
</evidence>
<sequence>MASNQIFQSLDILFYGAMNSPCLTNFYDLVILTAVLTNTLATHFRGGTISWKTVGGRKVEFYFKMGWAYGSGPGCTQQKIGQFVNSPLVQGAGGSLHWVCAVGCPGQPILHSPSYYCMAANQAEGWEQGQMRFNYTFLDTGPFVVAFKGYDWMKLGNNKGSGPWSISTTVDLRSRGDTHQPNNSPEALSQAIYYMQYDCQHELKIPVFDEDGDKVLCQWAVGNECEAVCDGLPGAILDEESCTIKFESSRANNYVAGEFYAVALTIRDFPETPITLDGQDQKTPSDSLSSVPIQFLIKILHFPVSCAGKPRFVHPTPAEGSEMLVQAGEFISILVAADDSKQKRVKTIDVIGPAGLHQSSLIQDTSRTNTFQKTLTWHTSDMDIGDQIVCARAVNEGDITGDPRCFTIKVVPDPCGANPCLNGAACHSSKANFTCACVVGFTGRLCEINIDDCQTDPCKNDGVCHDLINDYVCVCVPGFTDKNCTTDIDDCVSDPCTNGGNCTDQVNDFTCVCPSGYTGKNCHIGVDFCKPKPCLNGGICHNDLTGFMCQCVNGWQGKICDYRLATVERSTCAMMKAIRSVTAMSQVTKKDACCQATQYSDCECFISPHIPTEEVEMDQNIRDLLCALIGFPLGLGLSVLPFNLLRRCTSRTGPPKPAQIRRAKQPPATRSGATHSSVN</sequence>
<dbReference type="PRINTS" id="PR00010">
    <property type="entry name" value="EGFBLOOD"/>
</dbReference>
<proteinExistence type="predicted"/>
<evidence type="ECO:0000313" key="9">
    <source>
        <dbReference type="EMBL" id="KAK3749986.1"/>
    </source>
</evidence>
<dbReference type="InterPro" id="IPR000742">
    <property type="entry name" value="EGF"/>
</dbReference>
<keyword evidence="1 6" id="KW-0245">EGF-like domain</keyword>
<feature type="domain" description="EGF-like" evidence="8">
    <location>
        <begin position="411"/>
        <end position="447"/>
    </location>
</feature>
<gene>
    <name evidence="9" type="ORF">RRG08_005809</name>
</gene>
<dbReference type="InterPro" id="IPR013032">
    <property type="entry name" value="EGF-like_CS"/>
</dbReference>
<comment type="caution">
    <text evidence="6">Lacks conserved residue(s) required for the propagation of feature annotation.</text>
</comment>
<dbReference type="Proteomes" id="UP001283361">
    <property type="component" value="Unassembled WGS sequence"/>
</dbReference>
<dbReference type="SMART" id="SM00181">
    <property type="entry name" value="EGF"/>
    <property type="match status" value="4"/>
</dbReference>
<organism evidence="9 10">
    <name type="scientific">Elysia crispata</name>
    <name type="common">lettuce slug</name>
    <dbReference type="NCBI Taxonomy" id="231223"/>
    <lineage>
        <taxon>Eukaryota</taxon>
        <taxon>Metazoa</taxon>
        <taxon>Spiralia</taxon>
        <taxon>Lophotrochozoa</taxon>
        <taxon>Mollusca</taxon>
        <taxon>Gastropoda</taxon>
        <taxon>Heterobranchia</taxon>
        <taxon>Euthyneura</taxon>
        <taxon>Panpulmonata</taxon>
        <taxon>Sacoglossa</taxon>
        <taxon>Placobranchoidea</taxon>
        <taxon>Plakobranchidae</taxon>
        <taxon>Elysia</taxon>
    </lineage>
</organism>
<dbReference type="Pfam" id="PF00008">
    <property type="entry name" value="EGF"/>
    <property type="match status" value="3"/>
</dbReference>
<keyword evidence="10" id="KW-1185">Reference proteome</keyword>
<dbReference type="PROSITE" id="PS00022">
    <property type="entry name" value="EGF_1"/>
    <property type="match status" value="3"/>
</dbReference>
<dbReference type="PANTHER" id="PTHR12916:SF4">
    <property type="entry name" value="UNINFLATABLE, ISOFORM C"/>
    <property type="match status" value="1"/>
</dbReference>
<protein>
    <recommendedName>
        <fullName evidence="8">EGF-like domain-containing protein</fullName>
    </recommendedName>
</protein>
<feature type="region of interest" description="Disordered" evidence="7">
    <location>
        <begin position="652"/>
        <end position="679"/>
    </location>
</feature>
<feature type="disulfide bond" evidence="6">
    <location>
        <begin position="551"/>
        <end position="560"/>
    </location>
</feature>
<feature type="non-terminal residue" evidence="9">
    <location>
        <position position="1"/>
    </location>
</feature>
<dbReference type="GO" id="GO:0051240">
    <property type="term" value="P:positive regulation of multicellular organismal process"/>
    <property type="evidence" value="ECO:0007669"/>
    <property type="project" value="UniProtKB-ARBA"/>
</dbReference>
<evidence type="ECO:0000256" key="6">
    <source>
        <dbReference type="PROSITE-ProRule" id="PRU00076"/>
    </source>
</evidence>
<dbReference type="GO" id="GO:0048732">
    <property type="term" value="P:gland development"/>
    <property type="evidence" value="ECO:0007669"/>
    <property type="project" value="UniProtKB-ARBA"/>
</dbReference>
<dbReference type="FunFam" id="2.10.25.10:FF:000122">
    <property type="entry name" value="Protein crumbs homolog 2"/>
    <property type="match status" value="1"/>
</dbReference>
<dbReference type="SUPFAM" id="SSF57196">
    <property type="entry name" value="EGF/Laminin"/>
    <property type="match status" value="4"/>
</dbReference>
<feature type="disulfide bond" evidence="6">
    <location>
        <begin position="475"/>
        <end position="484"/>
    </location>
</feature>
<dbReference type="Gene3D" id="2.10.25.10">
    <property type="entry name" value="Laminin"/>
    <property type="match status" value="4"/>
</dbReference>
<feature type="disulfide bond" evidence="6">
    <location>
        <begin position="513"/>
        <end position="522"/>
    </location>
</feature>
<evidence type="ECO:0000256" key="2">
    <source>
        <dbReference type="ARBA" id="ARBA00022729"/>
    </source>
</evidence>
<dbReference type="InterPro" id="IPR018097">
    <property type="entry name" value="EGF_Ca-bd_CS"/>
</dbReference>
<dbReference type="FunFam" id="2.10.25.10:FF:000095">
    <property type="entry name" value="Notch, isoform B"/>
    <property type="match status" value="1"/>
</dbReference>
<evidence type="ECO:0000313" key="10">
    <source>
        <dbReference type="Proteomes" id="UP001283361"/>
    </source>
</evidence>
<dbReference type="PROSITE" id="PS50026">
    <property type="entry name" value="EGF_3"/>
    <property type="match status" value="4"/>
</dbReference>
<dbReference type="PROSITE" id="PS01187">
    <property type="entry name" value="EGF_CA"/>
    <property type="match status" value="1"/>
</dbReference>
<evidence type="ECO:0000256" key="7">
    <source>
        <dbReference type="SAM" id="MobiDB-lite"/>
    </source>
</evidence>
<dbReference type="Pfam" id="PF12661">
    <property type="entry name" value="hEGF"/>
    <property type="match status" value="1"/>
</dbReference>
<accession>A0AAE0YMC8</accession>
<dbReference type="GO" id="GO:0003008">
    <property type="term" value="P:system process"/>
    <property type="evidence" value="ECO:0007669"/>
    <property type="project" value="UniProtKB-ARBA"/>
</dbReference>
<reference evidence="9" key="1">
    <citation type="journal article" date="2023" name="G3 (Bethesda)">
        <title>A reference genome for the long-term kleptoplast-retaining sea slug Elysia crispata morphotype clarki.</title>
        <authorList>
            <person name="Eastman K.E."/>
            <person name="Pendleton A.L."/>
            <person name="Shaikh M.A."/>
            <person name="Suttiyut T."/>
            <person name="Ogas R."/>
            <person name="Tomko P."/>
            <person name="Gavelis G."/>
            <person name="Widhalm J.R."/>
            <person name="Wisecaver J.H."/>
        </authorList>
    </citation>
    <scope>NUCLEOTIDE SEQUENCE</scope>
    <source>
        <strain evidence="9">ECLA1</strain>
    </source>
</reference>
<evidence type="ECO:0000256" key="1">
    <source>
        <dbReference type="ARBA" id="ARBA00022536"/>
    </source>
</evidence>
<keyword evidence="5" id="KW-0325">Glycoprotein</keyword>
<evidence type="ECO:0000256" key="5">
    <source>
        <dbReference type="ARBA" id="ARBA00023180"/>
    </source>
</evidence>
<dbReference type="InterPro" id="IPR000152">
    <property type="entry name" value="EGF-type_Asp/Asn_hydroxyl_site"/>
</dbReference>
<dbReference type="FunFam" id="2.10.25.10:FF:000173">
    <property type="entry name" value="Neurogenic locus notch protein 2"/>
    <property type="match status" value="1"/>
</dbReference>
<dbReference type="CDD" id="cd00054">
    <property type="entry name" value="EGF_CA"/>
    <property type="match status" value="4"/>
</dbReference>
<evidence type="ECO:0000259" key="8">
    <source>
        <dbReference type="PROSITE" id="PS50026"/>
    </source>
</evidence>
<dbReference type="EMBL" id="JAWDGP010005912">
    <property type="protein sequence ID" value="KAK3749986.1"/>
    <property type="molecule type" value="Genomic_DNA"/>
</dbReference>
<dbReference type="PROSITE" id="PS00010">
    <property type="entry name" value="ASX_HYDROXYL"/>
    <property type="match status" value="3"/>
</dbReference>
<name>A0AAE0YMC8_9GAST</name>
<feature type="domain" description="EGF-like" evidence="8">
    <location>
        <begin position="449"/>
        <end position="485"/>
    </location>
</feature>
<dbReference type="GO" id="GO:0005509">
    <property type="term" value="F:calcium ion binding"/>
    <property type="evidence" value="ECO:0007669"/>
    <property type="project" value="InterPro"/>
</dbReference>
<dbReference type="SMART" id="SM00179">
    <property type="entry name" value="EGF_CA"/>
    <property type="match status" value="4"/>
</dbReference>
<dbReference type="PROSITE" id="PS01186">
    <property type="entry name" value="EGF_2"/>
    <property type="match status" value="4"/>
</dbReference>
<feature type="disulfide bond" evidence="6">
    <location>
        <begin position="437"/>
        <end position="446"/>
    </location>
</feature>
<evidence type="ECO:0000256" key="3">
    <source>
        <dbReference type="ARBA" id="ARBA00022737"/>
    </source>
</evidence>
<comment type="caution">
    <text evidence="9">The sequence shown here is derived from an EMBL/GenBank/DDBJ whole genome shotgun (WGS) entry which is preliminary data.</text>
</comment>
<feature type="domain" description="EGF-like" evidence="8">
    <location>
        <begin position="487"/>
        <end position="523"/>
    </location>
</feature>
<dbReference type="AlphaFoldDB" id="A0AAE0YMC8"/>
<keyword evidence="3" id="KW-0677">Repeat</keyword>
<keyword evidence="4 6" id="KW-1015">Disulfide bond</keyword>
<feature type="domain" description="EGF-like" evidence="8">
    <location>
        <begin position="525"/>
        <end position="561"/>
    </location>
</feature>
<dbReference type="FunFam" id="2.10.25.10:FF:000004">
    <property type="entry name" value="Neurogenic locus notch 1"/>
    <property type="match status" value="1"/>
</dbReference>